<evidence type="ECO:0000313" key="2">
    <source>
        <dbReference type="EMBL" id="RFU24337.1"/>
    </source>
</evidence>
<feature type="non-terminal residue" evidence="2">
    <location>
        <position position="406"/>
    </location>
</feature>
<sequence length="406" mass="47495">MLGIGMSEPSESMKEIDKMEADAVAYCKEMNLYKTKQPRVNINEPDQILCDFFWHGILMSEDIAGCISTPPDFVFTRIPGMYDMSLLYPDTHDRVTNTFPHGTLMVDIFLRWVQDNTPFWFRNPIYPLPSKLFEDPTFREKTHIISLCFIDANSDCHGQFHTVDRPFFYEHPTAETRRHGHTVESYSRIYREIDLELIQHYNLTRVDFQTRTLRCHIHSSHRYAVQVWVLDYNENRFMNFLDGFDLISPIDSSGTTTPTQETYLQQCQRKRQMTDGNSIKKYSFEPTADYENHDDSRGSKHQNQENEDIPGLSLDEEDKDREEKIAELTKELAKITEEWRCGHQGLKIQTEYGGPAVLPENSLHGNTTPIAEKSTKDFLREQLFNWKEERLATITEDLDEQEHADV</sequence>
<dbReference type="EMBL" id="NCSJ02000463">
    <property type="protein sequence ID" value="RFU24337.1"/>
    <property type="molecule type" value="Genomic_DNA"/>
</dbReference>
<protein>
    <submittedName>
        <fullName evidence="2">Uncharacterized protein</fullName>
    </submittedName>
</protein>
<feature type="compositionally biased region" description="Basic and acidic residues" evidence="1">
    <location>
        <begin position="290"/>
        <end position="304"/>
    </location>
</feature>
<evidence type="ECO:0000256" key="1">
    <source>
        <dbReference type="SAM" id="MobiDB-lite"/>
    </source>
</evidence>
<name>A0A3E2GTG4_SCYLI</name>
<dbReference type="OrthoDB" id="10494675at2759"/>
<accession>A0A3E2GTG4</accession>
<reference evidence="2 3" key="1">
    <citation type="submission" date="2018-05" db="EMBL/GenBank/DDBJ databases">
        <title>Draft genome sequence of Scytalidium lignicola DSM 105466, a ubiquitous saprotrophic fungus.</title>
        <authorList>
            <person name="Buettner E."/>
            <person name="Gebauer A.M."/>
            <person name="Hofrichter M."/>
            <person name="Liers C."/>
            <person name="Kellner H."/>
        </authorList>
    </citation>
    <scope>NUCLEOTIDE SEQUENCE [LARGE SCALE GENOMIC DNA]</scope>
    <source>
        <strain evidence="2 3">DSM 105466</strain>
    </source>
</reference>
<comment type="caution">
    <text evidence="2">The sequence shown here is derived from an EMBL/GenBank/DDBJ whole genome shotgun (WGS) entry which is preliminary data.</text>
</comment>
<proteinExistence type="predicted"/>
<gene>
    <name evidence="2" type="ORF">B7463_g12000</name>
</gene>
<feature type="region of interest" description="Disordered" evidence="1">
    <location>
        <begin position="266"/>
        <end position="321"/>
    </location>
</feature>
<dbReference type="AlphaFoldDB" id="A0A3E2GTG4"/>
<organism evidence="2 3">
    <name type="scientific">Scytalidium lignicola</name>
    <name type="common">Hyphomycete</name>
    <dbReference type="NCBI Taxonomy" id="5539"/>
    <lineage>
        <taxon>Eukaryota</taxon>
        <taxon>Fungi</taxon>
        <taxon>Dikarya</taxon>
        <taxon>Ascomycota</taxon>
        <taxon>Pezizomycotina</taxon>
        <taxon>Leotiomycetes</taxon>
        <taxon>Leotiomycetes incertae sedis</taxon>
        <taxon>Scytalidium</taxon>
    </lineage>
</organism>
<feature type="non-terminal residue" evidence="2">
    <location>
        <position position="1"/>
    </location>
</feature>
<dbReference type="Proteomes" id="UP000258309">
    <property type="component" value="Unassembled WGS sequence"/>
</dbReference>
<keyword evidence="3" id="KW-1185">Reference proteome</keyword>
<evidence type="ECO:0000313" key="3">
    <source>
        <dbReference type="Proteomes" id="UP000258309"/>
    </source>
</evidence>